<organism evidence="2 3">
    <name type="scientific">Trifolium medium</name>
    <dbReference type="NCBI Taxonomy" id="97028"/>
    <lineage>
        <taxon>Eukaryota</taxon>
        <taxon>Viridiplantae</taxon>
        <taxon>Streptophyta</taxon>
        <taxon>Embryophyta</taxon>
        <taxon>Tracheophyta</taxon>
        <taxon>Spermatophyta</taxon>
        <taxon>Magnoliopsida</taxon>
        <taxon>eudicotyledons</taxon>
        <taxon>Gunneridae</taxon>
        <taxon>Pentapetalae</taxon>
        <taxon>rosids</taxon>
        <taxon>fabids</taxon>
        <taxon>Fabales</taxon>
        <taxon>Fabaceae</taxon>
        <taxon>Papilionoideae</taxon>
        <taxon>50 kb inversion clade</taxon>
        <taxon>NPAAA clade</taxon>
        <taxon>Hologalegina</taxon>
        <taxon>IRL clade</taxon>
        <taxon>Trifolieae</taxon>
        <taxon>Trifolium</taxon>
    </lineage>
</organism>
<proteinExistence type="predicted"/>
<reference evidence="2 3" key="1">
    <citation type="journal article" date="2018" name="Front. Plant Sci.">
        <title>Red Clover (Trifolium pratense) and Zigzag Clover (T. medium) - A Picture of Genomic Similarities and Differences.</title>
        <authorList>
            <person name="Dluhosova J."/>
            <person name="Istvanek J."/>
            <person name="Nedelnik J."/>
            <person name="Repkova J."/>
        </authorList>
    </citation>
    <scope>NUCLEOTIDE SEQUENCE [LARGE SCALE GENOMIC DNA]</scope>
    <source>
        <strain evidence="3">cv. 10/8</strain>
        <tissue evidence="2">Leaf</tissue>
    </source>
</reference>
<accession>A0A392S1G0</accession>
<feature type="non-terminal residue" evidence="2">
    <location>
        <position position="56"/>
    </location>
</feature>
<name>A0A392S1G0_9FABA</name>
<keyword evidence="3" id="KW-1185">Reference proteome</keyword>
<dbReference type="Pfam" id="PF06454">
    <property type="entry name" value="THH1_TOM1-3_dom"/>
    <property type="match status" value="1"/>
</dbReference>
<evidence type="ECO:0000313" key="3">
    <source>
        <dbReference type="Proteomes" id="UP000265520"/>
    </source>
</evidence>
<dbReference type="Proteomes" id="UP000265520">
    <property type="component" value="Unassembled WGS sequence"/>
</dbReference>
<comment type="caution">
    <text evidence="2">The sequence shown here is derived from an EMBL/GenBank/DDBJ whole genome shotgun (WGS) entry which is preliminary data.</text>
</comment>
<dbReference type="EMBL" id="LXQA010301830">
    <property type="protein sequence ID" value="MCI42217.1"/>
    <property type="molecule type" value="Genomic_DNA"/>
</dbReference>
<dbReference type="AlphaFoldDB" id="A0A392S1G0"/>
<sequence length="56" mass="6025">MTNNVVPASSAGAVGIAVAAIQLTDPSTWWRDIDESPTWQNRIFYTLAVLYGVVSA</sequence>
<evidence type="ECO:0000259" key="1">
    <source>
        <dbReference type="Pfam" id="PF06454"/>
    </source>
</evidence>
<dbReference type="InterPro" id="IPR009457">
    <property type="entry name" value="THH1/TOM1/TOM3_dom"/>
</dbReference>
<protein>
    <submittedName>
        <fullName evidence="2">Tobamovirus multiplication protein 3-like</fullName>
    </submittedName>
</protein>
<feature type="domain" description="THH1/TOM1/TOM3" evidence="1">
    <location>
        <begin position="27"/>
        <end position="55"/>
    </location>
</feature>
<evidence type="ECO:0000313" key="2">
    <source>
        <dbReference type="EMBL" id="MCI42217.1"/>
    </source>
</evidence>